<dbReference type="GO" id="GO:0008168">
    <property type="term" value="F:methyltransferase activity"/>
    <property type="evidence" value="ECO:0007669"/>
    <property type="project" value="UniProtKB-KW"/>
</dbReference>
<dbReference type="Pfam" id="PF13847">
    <property type="entry name" value="Methyltransf_31"/>
    <property type="match status" value="1"/>
</dbReference>
<evidence type="ECO:0000313" key="9">
    <source>
        <dbReference type="Proteomes" id="UP000182011"/>
    </source>
</evidence>
<feature type="domain" description="Methyltransferase" evidence="6">
    <location>
        <begin position="52"/>
        <end position="166"/>
    </location>
</feature>
<feature type="transmembrane region" description="Helical" evidence="5">
    <location>
        <begin position="229"/>
        <end position="252"/>
    </location>
</feature>
<evidence type="ECO:0000313" key="7">
    <source>
        <dbReference type="EMBL" id="CUS79053.1"/>
    </source>
</evidence>
<name>A0A0N7MWE9_9BACT</name>
<reference evidence="8 9" key="1">
    <citation type="submission" date="2015-11" db="EMBL/GenBank/DDBJ databases">
        <authorList>
            <person name="Zhang Y."/>
            <person name="Guo Z."/>
        </authorList>
    </citation>
    <scope>NUCLEOTIDE SEQUENCE [LARGE SCALE GENOMIC DNA]</scope>
    <source>
        <strain evidence="8">JGI-4</strain>
    </source>
</reference>
<keyword evidence="8" id="KW-0830">Ubiquinone</keyword>
<accession>A0A0S4MXS9</accession>
<keyword evidence="5" id="KW-0812">Transmembrane</keyword>
<evidence type="ECO:0000256" key="4">
    <source>
        <dbReference type="ARBA" id="ARBA00025707"/>
    </source>
</evidence>
<comment type="pathway">
    <text evidence="1">Lipid metabolism.</text>
</comment>
<comment type="pathway">
    <text evidence="4">Phospholipid metabolism.</text>
</comment>
<dbReference type="SUPFAM" id="SSF53335">
    <property type="entry name" value="S-adenosyl-L-methionine-dependent methyltransferases"/>
    <property type="match status" value="1"/>
</dbReference>
<keyword evidence="10" id="KW-1185">Reference proteome</keyword>
<accession>A0A0P1M3V3</accession>
<dbReference type="EMBL" id="CZVI01000002">
    <property type="protein sequence ID" value="CUS79053.1"/>
    <property type="molecule type" value="Genomic_DNA"/>
</dbReference>
<dbReference type="PANTHER" id="PTHR44307:SF2">
    <property type="entry name" value="PHOSPHOETHANOLAMINE METHYLTRANSFERASE ISOFORM X1"/>
    <property type="match status" value="1"/>
</dbReference>
<dbReference type="InterPro" id="IPR029063">
    <property type="entry name" value="SAM-dependent_MTases_sf"/>
</dbReference>
<dbReference type="Gene3D" id="3.40.50.150">
    <property type="entry name" value="Vaccinia Virus protein VP39"/>
    <property type="match status" value="1"/>
</dbReference>
<dbReference type="PANTHER" id="PTHR44307">
    <property type="entry name" value="PHOSPHOETHANOLAMINE METHYLTRANSFERASE"/>
    <property type="match status" value="1"/>
</dbReference>
<dbReference type="STRING" id="1633631.GCA_001442925_00839"/>
<accession>A0A0P1LZ39</accession>
<dbReference type="Proteomes" id="UP000182011">
    <property type="component" value="Unassembled WGS sequence"/>
</dbReference>
<evidence type="ECO:0000313" key="10">
    <source>
        <dbReference type="Proteomes" id="UP000182200"/>
    </source>
</evidence>
<evidence type="ECO:0000256" key="5">
    <source>
        <dbReference type="SAM" id="Phobius"/>
    </source>
</evidence>
<sequence>MKYEKIKSKIDDIISGRNFLRKIFYAGLNIFLLRAWYVKSEVKKFFNSKGENEKVQVLDAGCGFGQYSYFMAKKFKNSKVLGIDINERRIKDCLKFSESEGIENLKFDVANLENLNYSDEFDLVLAVDVMEHIENDVKVFENFHRAMKKGGMLIISTPSNLGGSEVHTDADESFIEEHVRSGYGADEIKSKLEMVGFKDVRVRYSYGRWGNLSWKLMIKIPVLLLGKSFAFAFLLPLYYFVIFIPGLFLMWLDTKVKNEKGTGLIVVARK</sequence>
<dbReference type="Proteomes" id="UP000182200">
    <property type="component" value="Unassembled WGS sequence"/>
</dbReference>
<accession>A0A0N7MZE5</accession>
<gene>
    <name evidence="8" type="ORF">JGI4_00840</name>
    <name evidence="7" type="ORF">JGI8_00275</name>
</gene>
<keyword evidence="3" id="KW-0808">Transferase</keyword>
<accession>A0A0N7MWE9</accession>
<feature type="transmembrane region" description="Helical" evidence="5">
    <location>
        <begin position="20"/>
        <end position="37"/>
    </location>
</feature>
<accession>A0A0P1LVY9</accession>
<protein>
    <submittedName>
        <fullName evidence="8">Ubiquinone/menaquinone biosynthesis C-methylase UbiE</fullName>
    </submittedName>
</protein>
<organism evidence="8 9">
    <name type="scientific">Candidatus Kryptonium thompsonii</name>
    <dbReference type="NCBI Taxonomy" id="1633631"/>
    <lineage>
        <taxon>Bacteria</taxon>
        <taxon>Pseudomonadati</taxon>
        <taxon>Candidatus Kryptoniota</taxon>
        <taxon>Candidatus Kryptonium</taxon>
    </lineage>
</organism>
<dbReference type="CDD" id="cd02440">
    <property type="entry name" value="AdoMet_MTases"/>
    <property type="match status" value="1"/>
</dbReference>
<keyword evidence="5" id="KW-1133">Transmembrane helix</keyword>
<reference evidence="7 10" key="2">
    <citation type="submission" date="2015-11" db="EMBL/GenBank/DDBJ databases">
        <authorList>
            <person name="Varghese N."/>
        </authorList>
    </citation>
    <scope>NUCLEOTIDE SEQUENCE [LARGE SCALE GENOMIC DNA]</scope>
    <source>
        <strain evidence="7 10">JGI-8</strain>
    </source>
</reference>
<evidence type="ECO:0000259" key="6">
    <source>
        <dbReference type="Pfam" id="PF13847"/>
    </source>
</evidence>
<dbReference type="InterPro" id="IPR025714">
    <property type="entry name" value="Methyltranfer_dom"/>
</dbReference>
<evidence type="ECO:0000256" key="1">
    <source>
        <dbReference type="ARBA" id="ARBA00005189"/>
    </source>
</evidence>
<dbReference type="AlphaFoldDB" id="A0A0N7MWE9"/>
<accession>A0A0P1M0Q4</accession>
<dbReference type="GO" id="GO:0032259">
    <property type="term" value="P:methylation"/>
    <property type="evidence" value="ECO:0007669"/>
    <property type="project" value="UniProtKB-KW"/>
</dbReference>
<proteinExistence type="predicted"/>
<dbReference type="RefSeq" id="WP_075427426.1">
    <property type="nucleotide sequence ID" value="NZ_CZVI01000002.1"/>
</dbReference>
<keyword evidence="5" id="KW-0472">Membrane</keyword>
<accession>A0A0N7MUI6</accession>
<evidence type="ECO:0000256" key="2">
    <source>
        <dbReference type="ARBA" id="ARBA00022603"/>
    </source>
</evidence>
<keyword evidence="2 8" id="KW-0489">Methyltransferase</keyword>
<evidence type="ECO:0000256" key="3">
    <source>
        <dbReference type="ARBA" id="ARBA00022679"/>
    </source>
</evidence>
<evidence type="ECO:0000313" key="8">
    <source>
        <dbReference type="EMBL" id="CUU03770.1"/>
    </source>
</evidence>
<accession>A0A0P1MR60</accession>
<accession>A0A0P1LCP7</accession>
<dbReference type="EMBL" id="FAOP01000004">
    <property type="protein sequence ID" value="CUU03770.1"/>
    <property type="molecule type" value="Genomic_DNA"/>
</dbReference>